<evidence type="ECO:0000256" key="7">
    <source>
        <dbReference type="ARBA" id="ARBA00023239"/>
    </source>
</evidence>
<evidence type="ECO:0000256" key="4">
    <source>
        <dbReference type="ARBA" id="ARBA00022605"/>
    </source>
</evidence>
<dbReference type="PANTHER" id="PTHR43406">
    <property type="entry name" value="TRYPTOPHAN SYNTHASE, ALPHA CHAIN"/>
    <property type="match status" value="1"/>
</dbReference>
<evidence type="ECO:0000256" key="2">
    <source>
        <dbReference type="ARBA" id="ARBA00004733"/>
    </source>
</evidence>
<reference evidence="11" key="1">
    <citation type="submission" date="2016-05" db="EMBL/GenBank/DDBJ databases">
        <title>Microbial consortia oxidize butane by reversing methanogenesis.</title>
        <authorList>
            <person name="Laso-Perez R."/>
            <person name="Richter M."/>
            <person name="Wegener G."/>
            <person name="Musat F."/>
        </authorList>
    </citation>
    <scope>NUCLEOTIDE SEQUENCE [LARGE SCALE GENOMIC DNA]</scope>
    <source>
        <strain evidence="11">BOX1</strain>
    </source>
</reference>
<dbReference type="PATRIC" id="fig|1839936.3.peg.740"/>
<dbReference type="HAMAP" id="MF_00131">
    <property type="entry name" value="Trp_synth_alpha"/>
    <property type="match status" value="1"/>
</dbReference>
<evidence type="ECO:0000256" key="6">
    <source>
        <dbReference type="ARBA" id="ARBA00023141"/>
    </source>
</evidence>
<dbReference type="CDD" id="cd04724">
    <property type="entry name" value="Tryptophan_synthase_alpha"/>
    <property type="match status" value="1"/>
</dbReference>
<dbReference type="Proteomes" id="UP000185779">
    <property type="component" value="Unassembled WGS sequence"/>
</dbReference>
<dbReference type="GO" id="GO:0005829">
    <property type="term" value="C:cytosol"/>
    <property type="evidence" value="ECO:0007669"/>
    <property type="project" value="TreeGrafter"/>
</dbReference>
<keyword evidence="7 9" id="KW-0456">Lyase</keyword>
<dbReference type="EC" id="4.2.1.20" evidence="9"/>
<dbReference type="InterPro" id="IPR011060">
    <property type="entry name" value="RibuloseP-bd_barrel"/>
</dbReference>
<accession>A0A1F2P4G1</accession>
<evidence type="ECO:0000256" key="5">
    <source>
        <dbReference type="ARBA" id="ARBA00022822"/>
    </source>
</evidence>
<dbReference type="InterPro" id="IPR002028">
    <property type="entry name" value="Trp_synthase_suA"/>
</dbReference>
<comment type="function">
    <text evidence="1 9">The alpha subunit is responsible for the aldol cleavage of indoleglycerol phosphate to indole and glyceraldehyde 3-phosphate.</text>
</comment>
<comment type="caution">
    <text evidence="11">The sequence shown here is derived from an EMBL/GenBank/DDBJ whole genome shotgun (WGS) entry which is preliminary data.</text>
</comment>
<dbReference type="InterPro" id="IPR018204">
    <property type="entry name" value="Trp_synthase_alpha_AS"/>
</dbReference>
<evidence type="ECO:0000256" key="9">
    <source>
        <dbReference type="HAMAP-Rule" id="MF_00131"/>
    </source>
</evidence>
<dbReference type="PANTHER" id="PTHR43406:SF1">
    <property type="entry name" value="TRYPTOPHAN SYNTHASE ALPHA CHAIN, CHLOROPLASTIC"/>
    <property type="match status" value="1"/>
</dbReference>
<name>A0A1F2P4G1_9EURY</name>
<dbReference type="NCBIfam" id="TIGR00262">
    <property type="entry name" value="trpA"/>
    <property type="match status" value="1"/>
</dbReference>
<dbReference type="PROSITE" id="PS00167">
    <property type="entry name" value="TRP_SYNTHASE_ALPHA"/>
    <property type="match status" value="1"/>
</dbReference>
<evidence type="ECO:0000256" key="1">
    <source>
        <dbReference type="ARBA" id="ARBA00003365"/>
    </source>
</evidence>
<evidence type="ECO:0000256" key="8">
    <source>
        <dbReference type="ARBA" id="ARBA00049047"/>
    </source>
</evidence>
<dbReference type="FunFam" id="3.20.20.70:FF:000037">
    <property type="entry name" value="Tryptophan synthase alpha chain"/>
    <property type="match status" value="1"/>
</dbReference>
<keyword evidence="12" id="KW-1185">Reference proteome</keyword>
<dbReference type="SUPFAM" id="SSF51366">
    <property type="entry name" value="Ribulose-phoshate binding barrel"/>
    <property type="match status" value="1"/>
</dbReference>
<evidence type="ECO:0000313" key="12">
    <source>
        <dbReference type="Proteomes" id="UP000185779"/>
    </source>
</evidence>
<dbReference type="Gene3D" id="3.20.20.70">
    <property type="entry name" value="Aldolase class I"/>
    <property type="match status" value="1"/>
</dbReference>
<keyword evidence="6 9" id="KW-0057">Aromatic amino acid biosynthesis</keyword>
<proteinExistence type="inferred from homology"/>
<comment type="catalytic activity">
    <reaction evidence="8 9">
        <text>(1S,2R)-1-C-(indol-3-yl)glycerol 3-phosphate + L-serine = D-glyceraldehyde 3-phosphate + L-tryptophan + H2O</text>
        <dbReference type="Rhea" id="RHEA:10532"/>
        <dbReference type="ChEBI" id="CHEBI:15377"/>
        <dbReference type="ChEBI" id="CHEBI:33384"/>
        <dbReference type="ChEBI" id="CHEBI:57912"/>
        <dbReference type="ChEBI" id="CHEBI:58866"/>
        <dbReference type="ChEBI" id="CHEBI:59776"/>
        <dbReference type="EC" id="4.2.1.20"/>
    </reaction>
</comment>
<evidence type="ECO:0000256" key="10">
    <source>
        <dbReference type="RuleBase" id="RU003662"/>
    </source>
</evidence>
<dbReference type="AlphaFoldDB" id="A0A1F2P4G1"/>
<keyword evidence="4 9" id="KW-0028">Amino-acid biosynthesis</keyword>
<protein>
    <recommendedName>
        <fullName evidence="9">Tryptophan synthase alpha chain</fullName>
        <ecNumber evidence="9">4.2.1.20</ecNumber>
    </recommendedName>
</protein>
<sequence length="286" mass="31155">MVECLAVNQIVGGSSPPGGVEVYLMSIREVFEGCRGRGALIGYLTCGDPDLETSLRIIKEAAEEVDILELGIPFSDPIADGATIQAASDRALRSGIRVDDCFRIAAEVEGPPKVFMTYYNIVLQRGLDRFFSDSVDAGVSGLIVPDIPIEESQDLLRSSKEYGVDLIFLVAPTTDENRMNRIIEHTRGFLYVVSRLGVTGARDHLDPGTIEFIRRVKAIAGGRVPVAVGFGISTPQHVEEVIRAGADGAIVGSAIIDRISEGVEDEKGIRRLREFLRSLREAARRR</sequence>
<dbReference type="EMBL" id="LYOR01000003">
    <property type="protein sequence ID" value="OFV66189.1"/>
    <property type="molecule type" value="Genomic_DNA"/>
</dbReference>
<keyword evidence="5 9" id="KW-0822">Tryptophan biosynthesis</keyword>
<dbReference type="UniPathway" id="UPA00035">
    <property type="reaction ID" value="UER00044"/>
</dbReference>
<feature type="active site" description="Proton acceptor" evidence="9">
    <location>
        <position position="69"/>
    </location>
</feature>
<dbReference type="InterPro" id="IPR013785">
    <property type="entry name" value="Aldolase_TIM"/>
</dbReference>
<evidence type="ECO:0000313" key="11">
    <source>
        <dbReference type="EMBL" id="OFV66189.1"/>
    </source>
</evidence>
<comment type="subunit">
    <text evidence="3 9">Tetramer of two alpha and two beta chains.</text>
</comment>
<gene>
    <name evidence="9" type="primary">trpA</name>
    <name evidence="11" type="ORF">SBU_000731</name>
</gene>
<dbReference type="STRING" id="1839936.SBU_000731"/>
<comment type="similarity">
    <text evidence="9 10">Belongs to the TrpA family.</text>
</comment>
<organism evidence="11 12">
    <name type="scientific">Candidatus Syntropharchaeum butanivorans</name>
    <dbReference type="NCBI Taxonomy" id="1839936"/>
    <lineage>
        <taxon>Archaea</taxon>
        <taxon>Methanobacteriati</taxon>
        <taxon>Methanobacteriota</taxon>
        <taxon>Stenosarchaea group</taxon>
        <taxon>Methanomicrobia</taxon>
        <taxon>Methanosarcinales</taxon>
        <taxon>ANME-2 cluster</taxon>
        <taxon>Candidatus Syntropharchaeum</taxon>
    </lineage>
</organism>
<evidence type="ECO:0000256" key="3">
    <source>
        <dbReference type="ARBA" id="ARBA00011270"/>
    </source>
</evidence>
<comment type="pathway">
    <text evidence="2 9">Amino-acid biosynthesis; L-tryptophan biosynthesis; L-tryptophan from chorismate: step 5/5.</text>
</comment>
<dbReference type="Pfam" id="PF00290">
    <property type="entry name" value="Trp_syntA"/>
    <property type="match status" value="1"/>
</dbReference>
<feature type="active site" description="Proton acceptor" evidence="9">
    <location>
        <position position="80"/>
    </location>
</feature>
<dbReference type="GO" id="GO:0004834">
    <property type="term" value="F:tryptophan synthase activity"/>
    <property type="evidence" value="ECO:0007669"/>
    <property type="project" value="UniProtKB-UniRule"/>
</dbReference>